<accession>A0A2S1LLR1</accession>
<evidence type="ECO:0000313" key="4">
    <source>
        <dbReference type="Proteomes" id="UP000244677"/>
    </source>
</evidence>
<dbReference type="RefSeq" id="WP_108736308.1">
    <property type="nucleotide sequence ID" value="NZ_CP020919.1"/>
</dbReference>
<feature type="compositionally biased region" description="Polar residues" evidence="1">
    <location>
        <begin position="191"/>
        <end position="206"/>
    </location>
</feature>
<proteinExistence type="predicted"/>
<dbReference type="OrthoDB" id="1443728at2"/>
<evidence type="ECO:0000313" key="3">
    <source>
        <dbReference type="EMBL" id="AWG24674.1"/>
    </source>
</evidence>
<organism evidence="3 4">
    <name type="scientific">Flavobacterium kingsejongi</name>
    <dbReference type="NCBI Taxonomy" id="1678728"/>
    <lineage>
        <taxon>Bacteria</taxon>
        <taxon>Pseudomonadati</taxon>
        <taxon>Bacteroidota</taxon>
        <taxon>Flavobacteriia</taxon>
        <taxon>Flavobacteriales</taxon>
        <taxon>Flavobacteriaceae</taxon>
        <taxon>Flavobacterium</taxon>
    </lineage>
</organism>
<feature type="chain" id="PRO_5015646377" evidence="2">
    <location>
        <begin position="23"/>
        <end position="212"/>
    </location>
</feature>
<sequence>MKWNTLYIVFIFSLLLSCQDDAAKREAENLKARDKKEAIFKNISKAWGFNIRPFSPATQSIVAKWNEWSSFQTEIIQKPKSSIGAFQQKSKAIVIKADALKNNIPSQLDKPEVVSRIMAMITKLKSLDIYINLDNIPDQKVIELIKEANIEIHSIQNQMDEIVRRQGIRMEEGEAEMLHALDTVKGKPAVQPSNFKNPNGQPSPTVLPQRHP</sequence>
<protein>
    <submittedName>
        <fullName evidence="3">Uncharacterized protein</fullName>
    </submittedName>
</protein>
<feature type="signal peptide" evidence="2">
    <location>
        <begin position="1"/>
        <end position="22"/>
    </location>
</feature>
<keyword evidence="2" id="KW-0732">Signal</keyword>
<feature type="region of interest" description="Disordered" evidence="1">
    <location>
        <begin position="187"/>
        <end position="212"/>
    </location>
</feature>
<dbReference type="KEGG" id="fki:FK004_05210"/>
<evidence type="ECO:0000256" key="1">
    <source>
        <dbReference type="SAM" id="MobiDB-lite"/>
    </source>
</evidence>
<dbReference type="AlphaFoldDB" id="A0A2S1LLR1"/>
<gene>
    <name evidence="3" type="ORF">FK004_05210</name>
</gene>
<dbReference type="PROSITE" id="PS51257">
    <property type="entry name" value="PROKAR_LIPOPROTEIN"/>
    <property type="match status" value="1"/>
</dbReference>
<name>A0A2S1LLR1_9FLAO</name>
<dbReference type="Proteomes" id="UP000244677">
    <property type="component" value="Chromosome"/>
</dbReference>
<keyword evidence="4" id="KW-1185">Reference proteome</keyword>
<reference evidence="3 4" key="1">
    <citation type="submission" date="2017-04" db="EMBL/GenBank/DDBJ databases">
        <title>Complete genome sequence of Flavobacterium kingsejong AJ004.</title>
        <authorList>
            <person name="Lee P.C."/>
        </authorList>
    </citation>
    <scope>NUCLEOTIDE SEQUENCE [LARGE SCALE GENOMIC DNA]</scope>
    <source>
        <strain evidence="3 4">AJ004</strain>
    </source>
</reference>
<evidence type="ECO:0000256" key="2">
    <source>
        <dbReference type="SAM" id="SignalP"/>
    </source>
</evidence>
<dbReference type="EMBL" id="CP020919">
    <property type="protein sequence ID" value="AWG24674.1"/>
    <property type="molecule type" value="Genomic_DNA"/>
</dbReference>